<gene>
    <name evidence="2" type="ORF">F3W84_04145</name>
</gene>
<protein>
    <submittedName>
        <fullName evidence="2">Uncharacterized protein</fullName>
    </submittedName>
</protein>
<dbReference type="AlphaFoldDB" id="A0A5N1K100"/>
<keyword evidence="1" id="KW-0812">Transmembrane</keyword>
<evidence type="ECO:0000313" key="3">
    <source>
        <dbReference type="Proteomes" id="UP000327108"/>
    </source>
</evidence>
<dbReference type="RefSeq" id="WP_151091577.1">
    <property type="nucleotide sequence ID" value="NZ_JBLZNM010000002.1"/>
</dbReference>
<name>A0A5N1K100_9HYPH</name>
<evidence type="ECO:0000313" key="2">
    <source>
        <dbReference type="EMBL" id="KAA9370077.1"/>
    </source>
</evidence>
<dbReference type="Proteomes" id="UP000327108">
    <property type="component" value="Unassembled WGS sequence"/>
</dbReference>
<keyword evidence="1" id="KW-0472">Membrane</keyword>
<reference evidence="2 3" key="1">
    <citation type="submission" date="2019-09" db="EMBL/GenBank/DDBJ databases">
        <title>Biological control of the noxious weed angled onion (Allium triquetrum) thwarted by endophytic bacteria in Victoria, Australia.</title>
        <authorList>
            <person name="Tehranchian P."/>
            <person name="Adair R.J."/>
            <person name="Van T.H."/>
            <person name="Morrison P.D."/>
            <person name="Williams H."/>
            <person name="Lawrie A.C."/>
        </authorList>
    </citation>
    <scope>NUCLEOTIDE SEQUENCE [LARGE SCALE GENOMIC DNA]</scope>
    <source>
        <strain evidence="2 3">RPTAtOch1</strain>
    </source>
</reference>
<proteinExistence type="predicted"/>
<dbReference type="EMBL" id="VYXQ01000003">
    <property type="protein sequence ID" value="KAA9370077.1"/>
    <property type="molecule type" value="Genomic_DNA"/>
</dbReference>
<keyword evidence="3" id="KW-1185">Reference proteome</keyword>
<feature type="transmembrane region" description="Helical" evidence="1">
    <location>
        <begin position="45"/>
        <end position="64"/>
    </location>
</feature>
<accession>A0A5N1K100</accession>
<sequence length="81" mass="8742">MIRSVCLLIVGVGALIQGILRLGQPAQIVEKSGWLYQQFGDQGVAVGMMILGVVAFVIGAIMFNNSGIKSIRGRAKHRIFK</sequence>
<organism evidence="2 3">
    <name type="scientific">Ochrobactrum quorumnocens</name>
    <dbReference type="NCBI Taxonomy" id="271865"/>
    <lineage>
        <taxon>Bacteria</taxon>
        <taxon>Pseudomonadati</taxon>
        <taxon>Pseudomonadota</taxon>
        <taxon>Alphaproteobacteria</taxon>
        <taxon>Hyphomicrobiales</taxon>
        <taxon>Brucellaceae</taxon>
        <taxon>Brucella/Ochrobactrum group</taxon>
        <taxon>Ochrobactrum</taxon>
    </lineage>
</organism>
<keyword evidence="1" id="KW-1133">Transmembrane helix</keyword>
<comment type="caution">
    <text evidence="2">The sequence shown here is derived from an EMBL/GenBank/DDBJ whole genome shotgun (WGS) entry which is preliminary data.</text>
</comment>
<evidence type="ECO:0000256" key="1">
    <source>
        <dbReference type="SAM" id="Phobius"/>
    </source>
</evidence>